<dbReference type="InterPro" id="IPR029099">
    <property type="entry name" value="Pribosyltran_N"/>
</dbReference>
<gene>
    <name evidence="10 13" type="primary">prs</name>
    <name evidence="13" type="ORF">BRM9_1762</name>
    <name evidence="14" type="ORF">MB9_0594</name>
</gene>
<keyword evidence="8 10" id="KW-0460">Magnesium</keyword>
<comment type="similarity">
    <text evidence="10">Belongs to the ribose-phosphate pyrophosphokinase family. Class III (archaeal) subfamily.</text>
</comment>
<evidence type="ECO:0000313" key="13">
    <source>
        <dbReference type="EMBL" id="AIS32572.1"/>
    </source>
</evidence>
<evidence type="ECO:0000256" key="7">
    <source>
        <dbReference type="ARBA" id="ARBA00022840"/>
    </source>
</evidence>
<reference evidence="14" key="2">
    <citation type="submission" date="2014-09" db="EMBL/GenBank/DDBJ databases">
        <authorList>
            <person name="Bishop-Lilly K.A."/>
            <person name="Broomall S.M."/>
            <person name="Chain P.S."/>
            <person name="Chertkov O."/>
            <person name="Coyne S.R."/>
            <person name="Daligault H.E."/>
            <person name="Davenport K.W."/>
            <person name="Erkkila T."/>
            <person name="Frey K.G."/>
            <person name="Gibbons H.S."/>
            <person name="Gu W."/>
            <person name="Jaissle J."/>
            <person name="Johnson S.L."/>
            <person name="Koroleva G.I."/>
            <person name="Ladner J.T."/>
            <person name="Lo C.-C."/>
            <person name="Minogue T.D."/>
            <person name="Munk C."/>
            <person name="Palacios G.F."/>
            <person name="Redden C.L."/>
            <person name="Rosenzweig C.N."/>
            <person name="Scholz M.B."/>
            <person name="Teshima H."/>
            <person name="Xu Y."/>
        </authorList>
    </citation>
    <scope>NUCLEOTIDE SEQUENCE</scope>
    <source>
        <strain evidence="14">Mb9</strain>
    </source>
</reference>
<dbReference type="KEGG" id="mfc:BRM9_1762"/>
<comment type="pathway">
    <text evidence="10">Metabolic intermediate biosynthesis; 5-phospho-alpha-D-ribose 1-diphosphate biosynthesis; 5-phospho-alpha-D-ribose 1-diphosphate from D-ribose 5-phosphate (route I): step 1/1.</text>
</comment>
<evidence type="ECO:0000259" key="12">
    <source>
        <dbReference type="Pfam" id="PF13793"/>
    </source>
</evidence>
<dbReference type="OrthoDB" id="371997at2157"/>
<accession>A0A089ZET1</accession>
<dbReference type="STRING" id="2162.BRM9_1762"/>
<dbReference type="PANTHER" id="PTHR10210">
    <property type="entry name" value="RIBOSE-PHOSPHATE DIPHOSPHOKINASE FAMILY MEMBER"/>
    <property type="match status" value="1"/>
</dbReference>
<protein>
    <recommendedName>
        <fullName evidence="10">Ribose-phosphate pyrophosphokinase</fullName>
        <shortName evidence="10">RPPK</shortName>
        <ecNumber evidence="10">2.7.6.1</ecNumber>
    </recommendedName>
    <alternativeName>
        <fullName evidence="10">5-phospho-D-ribosyl alpha-1-diphosphate synthase</fullName>
    </alternativeName>
    <alternativeName>
        <fullName evidence="10">Phosphoribosyl diphosphate synthase</fullName>
    </alternativeName>
    <alternativeName>
        <fullName evidence="10">Phosphoribosyl pyrophosphate synthase</fullName>
        <shortName evidence="10">P-Rib-PP synthase</shortName>
        <shortName evidence="10">PRPP synthase</shortName>
        <shortName evidence="10">PRPPase</shortName>
    </alternativeName>
</protein>
<dbReference type="RefSeq" id="WP_048085511.1">
    <property type="nucleotide sequence ID" value="NZ_CP006933.1"/>
</dbReference>
<keyword evidence="4 10" id="KW-0545">Nucleotide biosynthesis</keyword>
<keyword evidence="2 10" id="KW-0808">Transferase</keyword>
<dbReference type="Pfam" id="PF13793">
    <property type="entry name" value="Pribosyltran_N"/>
    <property type="match status" value="1"/>
</dbReference>
<evidence type="ECO:0000256" key="8">
    <source>
        <dbReference type="ARBA" id="ARBA00022842"/>
    </source>
</evidence>
<proteinExistence type="inferred from homology"/>
<dbReference type="GO" id="GO:0002189">
    <property type="term" value="C:ribose phosphate diphosphokinase complex"/>
    <property type="evidence" value="ECO:0007669"/>
    <property type="project" value="TreeGrafter"/>
</dbReference>
<dbReference type="Pfam" id="PF00156">
    <property type="entry name" value="Pribosyltran"/>
    <property type="match status" value="1"/>
</dbReference>
<dbReference type="GO" id="GO:0006015">
    <property type="term" value="P:5-phosphoribose 1-diphosphate biosynthetic process"/>
    <property type="evidence" value="ECO:0007669"/>
    <property type="project" value="UniProtKB-UniRule"/>
</dbReference>
<dbReference type="PANTHER" id="PTHR10210:SF32">
    <property type="entry name" value="RIBOSE-PHOSPHATE PYROPHOSPHOKINASE 2"/>
    <property type="match status" value="1"/>
</dbReference>
<dbReference type="SMART" id="SM01400">
    <property type="entry name" value="Pribosyltran_N"/>
    <property type="match status" value="1"/>
</dbReference>
<organism evidence="13 15">
    <name type="scientific">Methanobacterium formicicum</name>
    <dbReference type="NCBI Taxonomy" id="2162"/>
    <lineage>
        <taxon>Archaea</taxon>
        <taxon>Methanobacteriati</taxon>
        <taxon>Methanobacteriota</taxon>
        <taxon>Methanomada group</taxon>
        <taxon>Methanobacteria</taxon>
        <taxon>Methanobacteriales</taxon>
        <taxon>Methanobacteriaceae</taxon>
        <taxon>Methanobacterium</taxon>
    </lineage>
</organism>
<feature type="binding site" evidence="10">
    <location>
        <position position="163"/>
    </location>
    <ligand>
        <name>Mg(2+)</name>
        <dbReference type="ChEBI" id="CHEBI:18420"/>
        <label>2</label>
    </ligand>
</feature>
<dbReference type="InterPro" id="IPR037514">
    <property type="entry name" value="Rib-P_diPkinase_arc"/>
</dbReference>
<keyword evidence="6 10" id="KW-0418">Kinase</keyword>
<sequence>MIIGGSSSQKLAANIAHEMDDVLCPLETRKFPDGERYLRIKKEVDDGVVVVQSTGFPQDENLMELFLILKTLRSMGVNDIRTVIPYFGYGRQEKSFNSGEAVSAEVICQLIEFAGASSVYSLNLHEKNICDLFQIPAFNLSAMPAIAHYVEKNVEDPVIIAPDKGALGFAQEVAEILGCPSDHLEKIRLSPEKVETKPKNLEVEGRDAVIIDDIISTGGTIVNACQILKEHQVGRIVVSCVHPVLVGDALLKIFAAGADDVVGTNTLKSEVSNVSVASLVAEALKKE</sequence>
<keyword evidence="7 10" id="KW-0067">ATP-binding</keyword>
<dbReference type="GeneID" id="26738852"/>
<evidence type="ECO:0000313" key="14">
    <source>
        <dbReference type="EMBL" id="CEL24239.1"/>
    </source>
</evidence>
<dbReference type="EMBL" id="LN734822">
    <property type="protein sequence ID" value="CEL24239.1"/>
    <property type="molecule type" value="Genomic_DNA"/>
</dbReference>
<dbReference type="Gene3D" id="3.40.50.2020">
    <property type="match status" value="2"/>
</dbReference>
<comment type="cofactor">
    <cofactor evidence="10">
        <name>Mg(2+)</name>
        <dbReference type="ChEBI" id="CHEBI:18420"/>
    </cofactor>
    <text evidence="10">Binds 2 Mg(2+) ions per subunit.</text>
</comment>
<comment type="function">
    <text evidence="10">Involved in the biosynthesis of the central metabolite phospho-alpha-D-ribosyl-1-pyrophosphate (PRPP) via the transfer of pyrophosphoryl group from ATP to 1-hydroxyl of ribose-5-phosphate (Rib-5-P).</text>
</comment>
<name>A0A089ZET1_METFO</name>
<feature type="domain" description="Phosphoribosyltransferase" evidence="11">
    <location>
        <begin position="133"/>
        <end position="239"/>
    </location>
</feature>
<dbReference type="EMBL" id="CP006933">
    <property type="protein sequence ID" value="AIS32572.1"/>
    <property type="molecule type" value="Genomic_DNA"/>
</dbReference>
<feature type="binding site" evidence="10">
    <location>
        <position position="188"/>
    </location>
    <ligand>
        <name>D-ribose 5-phosphate</name>
        <dbReference type="ChEBI" id="CHEBI:78346"/>
    </ligand>
</feature>
<dbReference type="HAMAP" id="MF_00583_A">
    <property type="entry name" value="RibP_PPkinase_A"/>
    <property type="match status" value="1"/>
</dbReference>
<comment type="catalytic activity">
    <reaction evidence="9 10">
        <text>D-ribose 5-phosphate + ATP = 5-phospho-alpha-D-ribose 1-diphosphate + AMP + H(+)</text>
        <dbReference type="Rhea" id="RHEA:15609"/>
        <dbReference type="ChEBI" id="CHEBI:15378"/>
        <dbReference type="ChEBI" id="CHEBI:30616"/>
        <dbReference type="ChEBI" id="CHEBI:58017"/>
        <dbReference type="ChEBI" id="CHEBI:78346"/>
        <dbReference type="ChEBI" id="CHEBI:456215"/>
        <dbReference type="EC" id="2.7.6.1"/>
    </reaction>
</comment>
<feature type="active site" evidence="10">
    <location>
        <position position="186"/>
    </location>
</feature>
<evidence type="ECO:0000313" key="16">
    <source>
        <dbReference type="Proteomes" id="UP000062768"/>
    </source>
</evidence>
<evidence type="ECO:0000256" key="6">
    <source>
        <dbReference type="ARBA" id="ARBA00022777"/>
    </source>
</evidence>
<comment type="subcellular location">
    <subcellularLocation>
        <location evidence="10">Cytoplasm</location>
    </subcellularLocation>
</comment>
<dbReference type="GO" id="GO:0016301">
    <property type="term" value="F:kinase activity"/>
    <property type="evidence" value="ECO:0007669"/>
    <property type="project" value="UniProtKB-KW"/>
</dbReference>
<evidence type="ECO:0000256" key="3">
    <source>
        <dbReference type="ARBA" id="ARBA00022723"/>
    </source>
</evidence>
<evidence type="ECO:0000313" key="15">
    <source>
        <dbReference type="Proteomes" id="UP000029661"/>
    </source>
</evidence>
<dbReference type="InterPro" id="IPR029057">
    <property type="entry name" value="PRTase-like"/>
</dbReference>
<dbReference type="InterPro" id="IPR000836">
    <property type="entry name" value="PRTase_dom"/>
</dbReference>
<feature type="binding site" evidence="10">
    <location>
        <begin position="91"/>
        <end position="92"/>
    </location>
    <ligand>
        <name>ATP</name>
        <dbReference type="ChEBI" id="CHEBI:30616"/>
    </ligand>
</feature>
<dbReference type="UniPathway" id="UPA00087">
    <property type="reaction ID" value="UER00172"/>
</dbReference>
<evidence type="ECO:0000256" key="2">
    <source>
        <dbReference type="ARBA" id="ARBA00022679"/>
    </source>
</evidence>
<dbReference type="GO" id="GO:0005737">
    <property type="term" value="C:cytoplasm"/>
    <property type="evidence" value="ECO:0007669"/>
    <property type="project" value="UniProtKB-SubCell"/>
</dbReference>
<dbReference type="CDD" id="cd06223">
    <property type="entry name" value="PRTases_typeI"/>
    <property type="match status" value="1"/>
</dbReference>
<evidence type="ECO:0000256" key="10">
    <source>
        <dbReference type="HAMAP-Rule" id="MF_00583"/>
    </source>
</evidence>
<dbReference type="GO" id="GO:0005524">
    <property type="term" value="F:ATP binding"/>
    <property type="evidence" value="ECO:0007669"/>
    <property type="project" value="UniProtKB-KW"/>
</dbReference>
<dbReference type="PATRIC" id="fig|2162.10.peg.620"/>
<dbReference type="GO" id="GO:0006164">
    <property type="term" value="P:purine nucleotide biosynthetic process"/>
    <property type="evidence" value="ECO:0007669"/>
    <property type="project" value="TreeGrafter"/>
</dbReference>
<keyword evidence="5 10" id="KW-0547">Nucleotide-binding</keyword>
<evidence type="ECO:0000256" key="9">
    <source>
        <dbReference type="ARBA" id="ARBA00049535"/>
    </source>
</evidence>
<dbReference type="FunFam" id="3.40.50.2020:FF:000007">
    <property type="entry name" value="Ribose-phosphate pyrophosphokinase"/>
    <property type="match status" value="1"/>
</dbReference>
<reference evidence="13" key="1">
    <citation type="submission" date="2013-12" db="EMBL/GenBank/DDBJ databases">
        <title>The complete genome sequence of Methanobacterium sp. BRM9.</title>
        <authorList>
            <consortium name="Pastoral Greenhouse Gas Research Consortium"/>
            <person name="Kelly W.J."/>
            <person name="Leahy S.C."/>
            <person name="Perry R."/>
            <person name="Li D."/>
            <person name="Altermann E."/>
            <person name="Lambie S.C."/>
            <person name="Attwood G.T."/>
        </authorList>
    </citation>
    <scope>NUCLEOTIDE SEQUENCE [LARGE SCALE GENOMIC DNA]</scope>
    <source>
        <strain evidence="13">BRM9</strain>
    </source>
</reference>
<dbReference type="NCBIfam" id="TIGR01251">
    <property type="entry name" value="ribP_PPkin"/>
    <property type="match status" value="1"/>
</dbReference>
<evidence type="ECO:0000256" key="4">
    <source>
        <dbReference type="ARBA" id="ARBA00022727"/>
    </source>
</evidence>
<feature type="binding site" evidence="10">
    <location>
        <position position="125"/>
    </location>
    <ligand>
        <name>Mg(2+)</name>
        <dbReference type="ChEBI" id="CHEBI:18420"/>
        <label>1</label>
    </ligand>
</feature>
<dbReference type="GO" id="GO:0000287">
    <property type="term" value="F:magnesium ion binding"/>
    <property type="evidence" value="ECO:0007669"/>
    <property type="project" value="UniProtKB-UniRule"/>
</dbReference>
<feature type="binding site" evidence="10">
    <location>
        <begin position="33"/>
        <end position="35"/>
    </location>
    <ligand>
        <name>ATP</name>
        <dbReference type="ChEBI" id="CHEBI:30616"/>
    </ligand>
</feature>
<dbReference type="EC" id="2.7.6.1" evidence="10"/>
<keyword evidence="16" id="KW-1185">Reference proteome</keyword>
<dbReference type="NCBIfam" id="NF002095">
    <property type="entry name" value="PRK00934.1"/>
    <property type="match status" value="1"/>
</dbReference>
<evidence type="ECO:0000256" key="1">
    <source>
        <dbReference type="ARBA" id="ARBA00022490"/>
    </source>
</evidence>
<evidence type="ECO:0000259" key="11">
    <source>
        <dbReference type="Pfam" id="PF00156"/>
    </source>
</evidence>
<feature type="domain" description="Ribose-phosphate pyrophosphokinase N-terminal" evidence="12">
    <location>
        <begin position="1"/>
        <end position="115"/>
    </location>
</feature>
<keyword evidence="3 10" id="KW-0479">Metal-binding</keyword>
<feature type="binding site" evidence="10">
    <location>
        <position position="212"/>
    </location>
    <ligand>
        <name>D-ribose 5-phosphate</name>
        <dbReference type="ChEBI" id="CHEBI:78346"/>
    </ligand>
</feature>
<dbReference type="SUPFAM" id="SSF53271">
    <property type="entry name" value="PRTase-like"/>
    <property type="match status" value="1"/>
</dbReference>
<dbReference type="Proteomes" id="UP000029661">
    <property type="component" value="Chromosome"/>
</dbReference>
<dbReference type="InterPro" id="IPR005946">
    <property type="entry name" value="Rib-P_diPkinase"/>
</dbReference>
<dbReference type="Proteomes" id="UP000062768">
    <property type="component" value="Chromosome I"/>
</dbReference>
<dbReference type="GO" id="GO:0004749">
    <property type="term" value="F:ribose phosphate diphosphokinase activity"/>
    <property type="evidence" value="ECO:0007669"/>
    <property type="project" value="UniProtKB-UniRule"/>
</dbReference>
<dbReference type="AlphaFoldDB" id="A0A089ZET1"/>
<feature type="binding site" evidence="10">
    <location>
        <begin position="216"/>
        <end position="220"/>
    </location>
    <ligand>
        <name>D-ribose 5-phosphate</name>
        <dbReference type="ChEBI" id="CHEBI:78346"/>
    </ligand>
</feature>
<evidence type="ECO:0000256" key="5">
    <source>
        <dbReference type="ARBA" id="ARBA00022741"/>
    </source>
</evidence>
<keyword evidence="1 10" id="KW-0963">Cytoplasm</keyword>